<dbReference type="PANTHER" id="PTHR21398:SF1">
    <property type="entry name" value="FI03705P"/>
    <property type="match status" value="1"/>
</dbReference>
<proteinExistence type="predicted"/>
<sequence length="176" mass="20750">MKNFVPLVLICYISLVAFILIDVGEANDTKAVLHRNRRYLSFLNMTRFYLKFNFKANIIPWNQLFAQAIGFRMNWDAPPTTFRPFHRIYRRDIYDFVESLLDRNGLHGYHCLRRAICEMQMISEPNAIYHKLLKIVFRKISSATERWHNTTASNCHISMNTCPLSLLEVSPYTDIV</sequence>
<protein>
    <submittedName>
        <fullName evidence="2">Uncharacterized protein</fullName>
    </submittedName>
</protein>
<keyword evidence="1" id="KW-0732">Signal</keyword>
<dbReference type="PANTHER" id="PTHR21398">
    <property type="entry name" value="AGAP007094-PA"/>
    <property type="match status" value="1"/>
</dbReference>
<organism evidence="2">
    <name type="scientific">Heliothis virescens</name>
    <name type="common">Tobacco budworm moth</name>
    <dbReference type="NCBI Taxonomy" id="7102"/>
    <lineage>
        <taxon>Eukaryota</taxon>
        <taxon>Metazoa</taxon>
        <taxon>Ecdysozoa</taxon>
        <taxon>Arthropoda</taxon>
        <taxon>Hexapoda</taxon>
        <taxon>Insecta</taxon>
        <taxon>Pterygota</taxon>
        <taxon>Neoptera</taxon>
        <taxon>Endopterygota</taxon>
        <taxon>Lepidoptera</taxon>
        <taxon>Glossata</taxon>
        <taxon>Ditrysia</taxon>
        <taxon>Noctuoidea</taxon>
        <taxon>Noctuidae</taxon>
        <taxon>Heliothinae</taxon>
        <taxon>Heliothis</taxon>
    </lineage>
</organism>
<name>A0A2A4IY05_HELVI</name>
<feature type="chain" id="PRO_5012224053" evidence="1">
    <location>
        <begin position="27"/>
        <end position="176"/>
    </location>
</feature>
<accession>A0A2A4IY05</accession>
<evidence type="ECO:0000313" key="2">
    <source>
        <dbReference type="EMBL" id="PCG64356.1"/>
    </source>
</evidence>
<dbReference type="Pfam" id="PF07841">
    <property type="entry name" value="DM4_12"/>
    <property type="match status" value="1"/>
</dbReference>
<feature type="signal peptide" evidence="1">
    <location>
        <begin position="1"/>
        <end position="26"/>
    </location>
</feature>
<reference evidence="2" key="1">
    <citation type="submission" date="2017-09" db="EMBL/GenBank/DDBJ databases">
        <title>Contemporary evolution of a Lepidopteran species, Heliothis virescens, in response to modern agricultural practices.</title>
        <authorList>
            <person name="Fritz M.L."/>
            <person name="Deyonke A.M."/>
            <person name="Papanicolaou A."/>
            <person name="Micinski S."/>
            <person name="Westbrook J."/>
            <person name="Gould F."/>
        </authorList>
    </citation>
    <scope>NUCLEOTIDE SEQUENCE [LARGE SCALE GENOMIC DNA]</scope>
    <source>
        <strain evidence="2">HvINT-</strain>
        <tissue evidence="2">Whole body</tissue>
    </source>
</reference>
<dbReference type="EMBL" id="NWSH01005203">
    <property type="protein sequence ID" value="PCG64356.1"/>
    <property type="molecule type" value="Genomic_DNA"/>
</dbReference>
<dbReference type="InterPro" id="IPR006631">
    <property type="entry name" value="DM4_12"/>
</dbReference>
<evidence type="ECO:0000256" key="1">
    <source>
        <dbReference type="SAM" id="SignalP"/>
    </source>
</evidence>
<gene>
    <name evidence="2" type="ORF">B5V51_10790</name>
</gene>
<dbReference type="AlphaFoldDB" id="A0A2A4IY05"/>
<dbReference type="SMART" id="SM00718">
    <property type="entry name" value="DM4_12"/>
    <property type="match status" value="1"/>
</dbReference>
<comment type="caution">
    <text evidence="2">The sequence shown here is derived from an EMBL/GenBank/DDBJ whole genome shotgun (WGS) entry which is preliminary data.</text>
</comment>